<name>A0A915L8U8_ROMCU</name>
<keyword evidence="1" id="KW-0863">Zinc-finger</keyword>
<organism evidence="3 4">
    <name type="scientific">Romanomermis culicivorax</name>
    <name type="common">Nematode worm</name>
    <dbReference type="NCBI Taxonomy" id="13658"/>
    <lineage>
        <taxon>Eukaryota</taxon>
        <taxon>Metazoa</taxon>
        <taxon>Ecdysozoa</taxon>
        <taxon>Nematoda</taxon>
        <taxon>Enoplea</taxon>
        <taxon>Dorylaimia</taxon>
        <taxon>Mermithida</taxon>
        <taxon>Mermithoidea</taxon>
        <taxon>Mermithidae</taxon>
        <taxon>Romanomermis</taxon>
    </lineage>
</organism>
<evidence type="ECO:0000259" key="2">
    <source>
        <dbReference type="PROSITE" id="PS50966"/>
    </source>
</evidence>
<dbReference type="AlphaFoldDB" id="A0A915L8U8"/>
<evidence type="ECO:0000313" key="4">
    <source>
        <dbReference type="WBParaSite" id="nRc.2.0.1.t47464-RA"/>
    </source>
</evidence>
<reference evidence="4" key="1">
    <citation type="submission" date="2022-11" db="UniProtKB">
        <authorList>
            <consortium name="WormBaseParasite"/>
        </authorList>
    </citation>
    <scope>IDENTIFICATION</scope>
</reference>
<keyword evidence="1" id="KW-0479">Metal-binding</keyword>
<evidence type="ECO:0000256" key="1">
    <source>
        <dbReference type="PROSITE-ProRule" id="PRU00325"/>
    </source>
</evidence>
<sequence>MPKRETIEPGKILQYCRFGQVCVQLPKQCFNVTENGKDYLVRFNPTSCSCGDKACAHLIATRLSCNLPVMVKANRNITTLRPADK</sequence>
<dbReference type="Proteomes" id="UP000887565">
    <property type="component" value="Unplaced"/>
</dbReference>
<dbReference type="PROSITE" id="PS50966">
    <property type="entry name" value="ZF_SWIM"/>
    <property type="match status" value="1"/>
</dbReference>
<proteinExistence type="predicted"/>
<evidence type="ECO:0000313" key="3">
    <source>
        <dbReference type="Proteomes" id="UP000887565"/>
    </source>
</evidence>
<keyword evidence="3" id="KW-1185">Reference proteome</keyword>
<dbReference type="WBParaSite" id="nRc.2.0.1.t47464-RA">
    <property type="protein sequence ID" value="nRc.2.0.1.t47464-RA"/>
    <property type="gene ID" value="nRc.2.0.1.g47464"/>
</dbReference>
<dbReference type="GO" id="GO:0008270">
    <property type="term" value="F:zinc ion binding"/>
    <property type="evidence" value="ECO:0007669"/>
    <property type="project" value="UniProtKB-KW"/>
</dbReference>
<dbReference type="InterPro" id="IPR007527">
    <property type="entry name" value="Znf_SWIM"/>
</dbReference>
<protein>
    <submittedName>
        <fullName evidence="4">SWIM-type domain-containing protein</fullName>
    </submittedName>
</protein>
<keyword evidence="1" id="KW-0862">Zinc</keyword>
<feature type="domain" description="SWIM-type" evidence="2">
    <location>
        <begin position="39"/>
        <end position="66"/>
    </location>
</feature>
<accession>A0A915L8U8</accession>